<organism evidence="10 11">
    <name type="scientific">Massilia violaceinigra</name>
    <dbReference type="NCBI Taxonomy" id="2045208"/>
    <lineage>
        <taxon>Bacteria</taxon>
        <taxon>Pseudomonadati</taxon>
        <taxon>Pseudomonadota</taxon>
        <taxon>Betaproteobacteria</taxon>
        <taxon>Burkholderiales</taxon>
        <taxon>Oxalobacteraceae</taxon>
        <taxon>Telluria group</taxon>
        <taxon>Massilia</taxon>
    </lineage>
</organism>
<evidence type="ECO:0000256" key="2">
    <source>
        <dbReference type="ARBA" id="ARBA00009477"/>
    </source>
</evidence>
<proteinExistence type="inferred from homology"/>
<feature type="chain" id="PRO_5047154157" evidence="5">
    <location>
        <begin position="30"/>
        <end position="428"/>
    </location>
</feature>
<dbReference type="NCBIfam" id="TIGR01730">
    <property type="entry name" value="RND_mfp"/>
    <property type="match status" value="1"/>
</dbReference>
<evidence type="ECO:0000313" key="10">
    <source>
        <dbReference type="EMBL" id="UOD29470.1"/>
    </source>
</evidence>
<feature type="domain" description="Multidrug resistance protein MdtA-like C-terminal permuted SH3" evidence="9">
    <location>
        <begin position="308"/>
        <end position="367"/>
    </location>
</feature>
<evidence type="ECO:0000256" key="1">
    <source>
        <dbReference type="ARBA" id="ARBA00004196"/>
    </source>
</evidence>
<evidence type="ECO:0000256" key="5">
    <source>
        <dbReference type="SAM" id="SignalP"/>
    </source>
</evidence>
<dbReference type="InterPro" id="IPR006143">
    <property type="entry name" value="RND_pump_MFP"/>
</dbReference>
<feature type="coiled-coil region" evidence="3">
    <location>
        <begin position="120"/>
        <end position="178"/>
    </location>
</feature>
<evidence type="ECO:0000259" key="8">
    <source>
        <dbReference type="Pfam" id="PF25944"/>
    </source>
</evidence>
<accession>A0ABY4A3X3</accession>
<evidence type="ECO:0000256" key="3">
    <source>
        <dbReference type="SAM" id="Coils"/>
    </source>
</evidence>
<dbReference type="InterPro" id="IPR058624">
    <property type="entry name" value="MdtA-like_HH"/>
</dbReference>
<dbReference type="Gene3D" id="1.10.287.470">
    <property type="entry name" value="Helix hairpin bin"/>
    <property type="match status" value="1"/>
</dbReference>
<dbReference type="InterPro" id="IPR058627">
    <property type="entry name" value="MdtA-like_C"/>
</dbReference>
<dbReference type="Gene3D" id="2.40.50.100">
    <property type="match status" value="1"/>
</dbReference>
<reference evidence="10 11" key="1">
    <citation type="submission" date="2020-10" db="EMBL/GenBank/DDBJ databases">
        <title>Genome analysis of Massilia species.</title>
        <authorList>
            <person name="Jung D.-H."/>
        </authorList>
    </citation>
    <scope>NUCLEOTIDE SEQUENCE [LARGE SCALE GENOMIC DNA]</scope>
    <source>
        <strain evidence="11">sipir</strain>
    </source>
</reference>
<keyword evidence="3" id="KW-0175">Coiled coil</keyword>
<dbReference type="Pfam" id="PF25917">
    <property type="entry name" value="BSH_RND"/>
    <property type="match status" value="1"/>
</dbReference>
<dbReference type="Gene3D" id="2.40.30.170">
    <property type="match status" value="1"/>
</dbReference>
<feature type="region of interest" description="Disordered" evidence="4">
    <location>
        <begin position="382"/>
        <end position="408"/>
    </location>
</feature>
<dbReference type="InterPro" id="IPR058626">
    <property type="entry name" value="MdtA-like_b-barrel"/>
</dbReference>
<evidence type="ECO:0000256" key="4">
    <source>
        <dbReference type="SAM" id="MobiDB-lite"/>
    </source>
</evidence>
<feature type="domain" description="Multidrug resistance protein MdtA-like barrel-sandwich hybrid" evidence="7">
    <location>
        <begin position="73"/>
        <end position="208"/>
    </location>
</feature>
<keyword evidence="5" id="KW-0732">Signal</keyword>
<protein>
    <submittedName>
        <fullName evidence="10">Efflux RND transporter periplasmic adaptor subunit</fullName>
    </submittedName>
</protein>
<dbReference type="RefSeq" id="WP_243490690.1">
    <property type="nucleotide sequence ID" value="NZ_CP063361.1"/>
</dbReference>
<dbReference type="Pfam" id="PF25944">
    <property type="entry name" value="Beta-barrel_RND"/>
    <property type="match status" value="1"/>
</dbReference>
<evidence type="ECO:0000259" key="7">
    <source>
        <dbReference type="Pfam" id="PF25917"/>
    </source>
</evidence>
<gene>
    <name evidence="10" type="ORF">INH39_29405</name>
</gene>
<feature type="signal peptide" evidence="5">
    <location>
        <begin position="1"/>
        <end position="29"/>
    </location>
</feature>
<dbReference type="EMBL" id="CP063361">
    <property type="protein sequence ID" value="UOD29470.1"/>
    <property type="molecule type" value="Genomic_DNA"/>
</dbReference>
<dbReference type="InterPro" id="IPR058625">
    <property type="entry name" value="MdtA-like_BSH"/>
</dbReference>
<feature type="compositionally biased region" description="Basic and acidic residues" evidence="4">
    <location>
        <begin position="391"/>
        <end position="402"/>
    </location>
</feature>
<dbReference type="PANTHER" id="PTHR30158">
    <property type="entry name" value="ACRA/E-RELATED COMPONENT OF DRUG EFFLUX TRANSPORTER"/>
    <property type="match status" value="1"/>
</dbReference>
<evidence type="ECO:0000313" key="11">
    <source>
        <dbReference type="Proteomes" id="UP000831532"/>
    </source>
</evidence>
<feature type="domain" description="Multidrug resistance protein MdtA-like alpha-helical hairpin" evidence="6">
    <location>
        <begin position="114"/>
        <end position="182"/>
    </location>
</feature>
<comment type="similarity">
    <text evidence="2">Belongs to the membrane fusion protein (MFP) (TC 8.A.1) family.</text>
</comment>
<keyword evidence="11" id="KW-1185">Reference proteome</keyword>
<dbReference type="Proteomes" id="UP000831532">
    <property type="component" value="Chromosome"/>
</dbReference>
<dbReference type="Pfam" id="PF25967">
    <property type="entry name" value="RND-MFP_C"/>
    <property type="match status" value="1"/>
</dbReference>
<dbReference type="Gene3D" id="2.40.420.20">
    <property type="match status" value="1"/>
</dbReference>
<name>A0ABY4A3X3_9BURK</name>
<sequence>MKSTNRLMTFARPLAAAMALAGLAALSLAGCEEANSKAQPAAPAGPPITAATVIERSVNETQEFSGRLEAVDRVDIRARVNGFITSVNFKPGSVVKKGDVLFVIDARPYQAEANRAEAAVSSARARADLAKVELARAERLLADRAIAQREFDEKASGLKELDANVRAAQASLEAARLNLSYTNVHAPIGGRVSKAEVTTGNLVDGAVILTSVVSSNPIYATFDGDEDTYLRVGRVAQKGATVPVKIGLANESGFPHEGKLEFIDNRLDTATGSVRMRAMFDNTDNTLVPGLFARVQLGGGEGGQAKTILINDRAVGTDQNRKFVYVIGADSKAEYRAVVLGPSVDGLRVVRSGVKQGEKIVINGLQRVQPGAPVTAQMVAMDQDSKAPQAKADDAKAPDAKAADVANAHVADTKKEVKVADASAKTKE</sequence>
<evidence type="ECO:0000259" key="9">
    <source>
        <dbReference type="Pfam" id="PF25967"/>
    </source>
</evidence>
<evidence type="ECO:0000259" key="6">
    <source>
        <dbReference type="Pfam" id="PF25876"/>
    </source>
</evidence>
<dbReference type="SUPFAM" id="SSF111369">
    <property type="entry name" value="HlyD-like secretion proteins"/>
    <property type="match status" value="1"/>
</dbReference>
<dbReference type="PROSITE" id="PS51257">
    <property type="entry name" value="PROKAR_LIPOPROTEIN"/>
    <property type="match status" value="1"/>
</dbReference>
<dbReference type="PANTHER" id="PTHR30158:SF10">
    <property type="entry name" value="CATION EFFLUX PUMP"/>
    <property type="match status" value="1"/>
</dbReference>
<comment type="subcellular location">
    <subcellularLocation>
        <location evidence="1">Cell envelope</location>
    </subcellularLocation>
</comment>
<dbReference type="Pfam" id="PF25876">
    <property type="entry name" value="HH_MFP_RND"/>
    <property type="match status" value="1"/>
</dbReference>
<feature type="domain" description="Multidrug resistance protein MdtA-like beta-barrel" evidence="8">
    <location>
        <begin position="217"/>
        <end position="297"/>
    </location>
</feature>